<dbReference type="InterPro" id="IPR035967">
    <property type="entry name" value="SWAP/Surp_sf"/>
</dbReference>
<dbReference type="Gene3D" id="1.10.10.790">
    <property type="entry name" value="Surp module"/>
    <property type="match status" value="1"/>
</dbReference>
<evidence type="ECO:0000313" key="8">
    <source>
        <dbReference type="EMBL" id="KAK2706784.1"/>
    </source>
</evidence>
<dbReference type="InterPro" id="IPR000467">
    <property type="entry name" value="G_patch_dom"/>
</dbReference>
<comment type="caution">
    <text evidence="8">The sequence shown here is derived from an EMBL/GenBank/DDBJ whole genome shotgun (WGS) entry which is preliminary data.</text>
</comment>
<dbReference type="InterPro" id="IPR040169">
    <property type="entry name" value="SUGP1/2"/>
</dbReference>
<dbReference type="EMBL" id="JAVRJZ010000019">
    <property type="protein sequence ID" value="KAK2706784.1"/>
    <property type="molecule type" value="Genomic_DNA"/>
</dbReference>
<dbReference type="SMART" id="SM00443">
    <property type="entry name" value="G_patch"/>
    <property type="match status" value="1"/>
</dbReference>
<keyword evidence="9" id="KW-1185">Reference proteome</keyword>
<dbReference type="PANTHER" id="PTHR23340:SF0">
    <property type="entry name" value="SURP AND G-PATCH DOMAIN-CONTAINING PROTEIN 1 ISOFORM X1"/>
    <property type="match status" value="1"/>
</dbReference>
<reference evidence="8" key="1">
    <citation type="submission" date="2023-07" db="EMBL/GenBank/DDBJ databases">
        <title>Chromosome-level genome assembly of Artemia franciscana.</title>
        <authorList>
            <person name="Jo E."/>
        </authorList>
    </citation>
    <scope>NUCLEOTIDE SEQUENCE</scope>
    <source>
        <tissue evidence="8">Whole body</tissue>
    </source>
</reference>
<feature type="region of interest" description="Disordered" evidence="6">
    <location>
        <begin position="216"/>
        <end position="235"/>
    </location>
</feature>
<feature type="compositionally biased region" description="Polar residues" evidence="6">
    <location>
        <begin position="51"/>
        <end position="74"/>
    </location>
</feature>
<proteinExistence type="predicted"/>
<accession>A0AA88KYI4</accession>
<keyword evidence="4" id="KW-0539">Nucleus</keyword>
<keyword evidence="2" id="KW-0507">mRNA processing</keyword>
<dbReference type="GO" id="GO:0005654">
    <property type="term" value="C:nucleoplasm"/>
    <property type="evidence" value="ECO:0007669"/>
    <property type="project" value="TreeGrafter"/>
</dbReference>
<evidence type="ECO:0000256" key="2">
    <source>
        <dbReference type="ARBA" id="ARBA00022664"/>
    </source>
</evidence>
<dbReference type="PANTHER" id="PTHR23340">
    <property type="entry name" value="ARGININE/SERINE RICH SPLICING FACTOR SF4/14"/>
    <property type="match status" value="1"/>
</dbReference>
<evidence type="ECO:0000256" key="1">
    <source>
        <dbReference type="ARBA" id="ARBA00004123"/>
    </source>
</evidence>
<evidence type="ECO:0000259" key="7">
    <source>
        <dbReference type="PROSITE" id="PS50174"/>
    </source>
</evidence>
<dbReference type="AlphaFoldDB" id="A0AA88KYI4"/>
<protein>
    <recommendedName>
        <fullName evidence="7">G-patch domain-containing protein</fullName>
    </recommendedName>
</protein>
<feature type="domain" description="G-patch" evidence="7">
    <location>
        <begin position="414"/>
        <end position="460"/>
    </location>
</feature>
<feature type="region of interest" description="Disordered" evidence="6">
    <location>
        <begin position="49"/>
        <end position="74"/>
    </location>
</feature>
<evidence type="ECO:0000256" key="6">
    <source>
        <dbReference type="SAM" id="MobiDB-lite"/>
    </source>
</evidence>
<evidence type="ECO:0000256" key="3">
    <source>
        <dbReference type="ARBA" id="ARBA00023187"/>
    </source>
</evidence>
<dbReference type="SUPFAM" id="SSF109905">
    <property type="entry name" value="Surp module (SWAP domain)"/>
    <property type="match status" value="1"/>
</dbReference>
<dbReference type="GO" id="GO:0006397">
    <property type="term" value="P:mRNA processing"/>
    <property type="evidence" value="ECO:0007669"/>
    <property type="project" value="UniProtKB-KW"/>
</dbReference>
<dbReference type="PROSITE" id="PS50174">
    <property type="entry name" value="G_PATCH"/>
    <property type="match status" value="1"/>
</dbReference>
<evidence type="ECO:0000313" key="9">
    <source>
        <dbReference type="Proteomes" id="UP001187531"/>
    </source>
</evidence>
<organism evidence="8 9">
    <name type="scientific">Artemia franciscana</name>
    <name type="common">Brine shrimp</name>
    <name type="synonym">Artemia sanfranciscana</name>
    <dbReference type="NCBI Taxonomy" id="6661"/>
    <lineage>
        <taxon>Eukaryota</taxon>
        <taxon>Metazoa</taxon>
        <taxon>Ecdysozoa</taxon>
        <taxon>Arthropoda</taxon>
        <taxon>Crustacea</taxon>
        <taxon>Branchiopoda</taxon>
        <taxon>Anostraca</taxon>
        <taxon>Artemiidae</taxon>
        <taxon>Artemia</taxon>
    </lineage>
</organism>
<gene>
    <name evidence="8" type="ORF">QYM36_014730</name>
</gene>
<evidence type="ECO:0000256" key="5">
    <source>
        <dbReference type="SAM" id="Coils"/>
    </source>
</evidence>
<dbReference type="GO" id="GO:0008380">
    <property type="term" value="P:RNA splicing"/>
    <property type="evidence" value="ECO:0007669"/>
    <property type="project" value="UniProtKB-KW"/>
</dbReference>
<sequence>MDLVLKRKREIEDQIQQQKNFMGRSSDILEKGDNNEQFFNKLYSKRGISKESCNSNSGNECAETRSSSTEVSSNNPAPAIKLKFSNDGSFLEQFKKLTESKVLPPTPSSCIKKEIVFPVSPSEQEMLEDVRQFAAKVAKEGDHLEDDMRSAAGTNSVFSFLLSPVSSTYLQFRRLVSDLRSSQKEQRELVVVKKEPNVSGIKIEAPVFVKAEPSREIKQEIQDQSSKKRSRWGPQVDEKVALPPPAVVNITSLAIGGTSSTKPTLIPANQPLLSQIKYSDPEVIQYAKRVFGTTNLTDAQWKQCTDQLKMQYLYQELQKKKMERDRLERAGKVKYEYDSDEDTEGGTWEHKRRRQEMEKTKKIAEELTQKAGGAHHIGDYLPPEELAKFTSKYQALKTGKSMTVSDYEDFKIAEDNVGFKMLQKFGWTEGKGLGASGSGITAPINMNATSDSHGLGMEKPGELSTNDDEFDVYRKRMMLAYRFRPNPLNNPRRPYY</sequence>
<dbReference type="GO" id="GO:0003723">
    <property type="term" value="F:RNA binding"/>
    <property type="evidence" value="ECO:0007669"/>
    <property type="project" value="InterPro"/>
</dbReference>
<keyword evidence="3" id="KW-0508">mRNA splicing</keyword>
<keyword evidence="5" id="KW-0175">Coiled coil</keyword>
<name>A0AA88KYI4_ARTSF</name>
<feature type="coiled-coil region" evidence="5">
    <location>
        <begin position="310"/>
        <end position="370"/>
    </location>
</feature>
<dbReference type="Proteomes" id="UP001187531">
    <property type="component" value="Unassembled WGS sequence"/>
</dbReference>
<evidence type="ECO:0000256" key="4">
    <source>
        <dbReference type="ARBA" id="ARBA00023242"/>
    </source>
</evidence>
<comment type="subcellular location">
    <subcellularLocation>
        <location evidence="1">Nucleus</location>
    </subcellularLocation>
</comment>
<dbReference type="Pfam" id="PF01585">
    <property type="entry name" value="G-patch"/>
    <property type="match status" value="1"/>
</dbReference>